<organism evidence="1 2">
    <name type="scientific">Gigaspora rosea</name>
    <dbReference type="NCBI Taxonomy" id="44941"/>
    <lineage>
        <taxon>Eukaryota</taxon>
        <taxon>Fungi</taxon>
        <taxon>Fungi incertae sedis</taxon>
        <taxon>Mucoromycota</taxon>
        <taxon>Glomeromycotina</taxon>
        <taxon>Glomeromycetes</taxon>
        <taxon>Diversisporales</taxon>
        <taxon>Gigasporaceae</taxon>
        <taxon>Gigaspora</taxon>
    </lineage>
</organism>
<protein>
    <submittedName>
        <fullName evidence="1">Uncharacterized protein</fullName>
    </submittedName>
</protein>
<dbReference type="Gene3D" id="1.10.10.10">
    <property type="entry name" value="Winged helix-like DNA-binding domain superfamily/Winged helix DNA-binding domain"/>
    <property type="match status" value="1"/>
</dbReference>
<reference evidence="1 2" key="1">
    <citation type="submission" date="2018-06" db="EMBL/GenBank/DDBJ databases">
        <title>Comparative genomics reveals the genomic features of Rhizophagus irregularis, R. cerebriforme, R. diaphanum and Gigaspora rosea, and their symbiotic lifestyle signature.</title>
        <authorList>
            <person name="Morin E."/>
            <person name="San Clemente H."/>
            <person name="Chen E.C.H."/>
            <person name="De La Providencia I."/>
            <person name="Hainaut M."/>
            <person name="Kuo A."/>
            <person name="Kohler A."/>
            <person name="Murat C."/>
            <person name="Tang N."/>
            <person name="Roy S."/>
            <person name="Loubradou J."/>
            <person name="Henrissat B."/>
            <person name="Grigoriev I.V."/>
            <person name="Corradi N."/>
            <person name="Roux C."/>
            <person name="Martin F.M."/>
        </authorList>
    </citation>
    <scope>NUCLEOTIDE SEQUENCE [LARGE SCALE GENOMIC DNA]</scope>
    <source>
        <strain evidence="1 2">DAOM 194757</strain>
    </source>
</reference>
<dbReference type="STRING" id="44941.A0A397U747"/>
<keyword evidence="2" id="KW-1185">Reference proteome</keyword>
<dbReference type="EMBL" id="QKWP01002154">
    <property type="protein sequence ID" value="RIB04569.1"/>
    <property type="molecule type" value="Genomic_DNA"/>
</dbReference>
<dbReference type="InterPro" id="IPR036388">
    <property type="entry name" value="WH-like_DNA-bd_sf"/>
</dbReference>
<evidence type="ECO:0000313" key="1">
    <source>
        <dbReference type="EMBL" id="RIB04569.1"/>
    </source>
</evidence>
<dbReference type="Proteomes" id="UP000266673">
    <property type="component" value="Unassembled WGS sequence"/>
</dbReference>
<sequence>MLFCINCRLQIVAQAYAWPGEPTPVVCERCDNCLRRFGDKPEQKDAFNEIKEMLDIVEILCSNFTKEIRPTDVIDVIRCNKNASIHREGFDELPFYTDPIKSANPKVLKDNNLATLTLTDLVVHDLLNQKIVLQGHINCKLVITDLAKHEQKVVVENWYYWVKK</sequence>
<evidence type="ECO:0000313" key="2">
    <source>
        <dbReference type="Proteomes" id="UP000266673"/>
    </source>
</evidence>
<dbReference type="AlphaFoldDB" id="A0A397U747"/>
<dbReference type="OrthoDB" id="2400715at2759"/>
<gene>
    <name evidence="1" type="ORF">C2G38_2148956</name>
</gene>
<comment type="caution">
    <text evidence="1">The sequence shown here is derived from an EMBL/GenBank/DDBJ whole genome shotgun (WGS) entry which is preliminary data.</text>
</comment>
<proteinExistence type="predicted"/>
<name>A0A397U747_9GLOM</name>
<accession>A0A397U747</accession>